<sequence length="188" mass="21668">MPTSHKPRHADTKPNSVGRLRDRWSQLRHIVISGFILIVLAIAVVWSVPDSPMRRAAQPVLTPVAAATGLEQSWRMFSPNPPRRNSEVLVVVAVNGEKRTWTFEPDRNVLRSFHWDRWRKVKEQLMNSKKIRRDFATWVAQQLTKPGERVDRVSIVLFTESLPAPGADGPVKKNVELLYDRKYVRTEK</sequence>
<proteinExistence type="predicted"/>
<dbReference type="RefSeq" id="WP_005624386.1">
    <property type="nucleotide sequence ID" value="NZ_AMRA01000016.1"/>
</dbReference>
<dbReference type="AlphaFoldDB" id="K5BH46"/>
<dbReference type="STRING" id="1122247.GCA_000379865_01569"/>
<keyword evidence="2" id="KW-1185">Reference proteome</keyword>
<dbReference type="eggNOG" id="ENOG5031W6E">
    <property type="taxonomic scope" value="Bacteria"/>
</dbReference>
<dbReference type="PATRIC" id="fig|1122247.3.peg.560"/>
<comment type="caution">
    <text evidence="1">The sequence shown here is derived from an EMBL/GenBank/DDBJ whole genome shotgun (WGS) entry which is preliminary data.</text>
</comment>
<dbReference type="EMBL" id="AMRA01000016">
    <property type="protein sequence ID" value="EKF25347.1"/>
    <property type="molecule type" value="Genomic_DNA"/>
</dbReference>
<protein>
    <submittedName>
        <fullName evidence="1">Uncharacterized protein</fullName>
    </submittedName>
</protein>
<evidence type="ECO:0000313" key="2">
    <source>
        <dbReference type="Proteomes" id="UP000006265"/>
    </source>
</evidence>
<evidence type="ECO:0000313" key="1">
    <source>
        <dbReference type="EMBL" id="EKF25347.1"/>
    </source>
</evidence>
<accession>K5BH46</accession>
<organism evidence="1 2">
    <name type="scientific">Mycolicibacterium hassiacum (strain DSM 44199 / CIP 105218 / JCM 12690 / 3849)</name>
    <name type="common">Mycobacterium hassiacum</name>
    <dbReference type="NCBI Taxonomy" id="1122247"/>
    <lineage>
        <taxon>Bacteria</taxon>
        <taxon>Bacillati</taxon>
        <taxon>Actinomycetota</taxon>
        <taxon>Actinomycetes</taxon>
        <taxon>Mycobacteriales</taxon>
        <taxon>Mycobacteriaceae</taxon>
        <taxon>Mycolicibacterium</taxon>
    </lineage>
</organism>
<gene>
    <name evidence="1" type="ORF">C731_0584</name>
</gene>
<dbReference type="OrthoDB" id="4731619at2"/>
<name>K5BH46_MYCHD</name>
<dbReference type="Proteomes" id="UP000006265">
    <property type="component" value="Unassembled WGS sequence"/>
</dbReference>
<reference evidence="1 2" key="1">
    <citation type="journal article" date="2012" name="J. Bacteriol.">
        <title>Genome sequence of Mycobacterium hassiacum DSM 44199, a rare source of heat-stable mycobacterial proteins.</title>
        <authorList>
            <person name="Tiago I."/>
            <person name="Maranha A."/>
            <person name="Mendes V."/>
            <person name="Alarico S."/>
            <person name="Moynihan P.J."/>
            <person name="Clarke A.J."/>
            <person name="Macedo-Ribeiro S."/>
            <person name="Pereira P.J."/>
            <person name="Empadinhas N."/>
        </authorList>
    </citation>
    <scope>NUCLEOTIDE SEQUENCE [LARGE SCALE GENOMIC DNA]</scope>
    <source>
        <strain evidence="2">DSM 44199 / CIP 105218 / JCM 12690 / 3849</strain>
    </source>
</reference>